<dbReference type="AlphaFoldDB" id="A0A0A9DF56"/>
<protein>
    <submittedName>
        <fullName evidence="1">Uncharacterized protein</fullName>
    </submittedName>
</protein>
<proteinExistence type="predicted"/>
<reference evidence="1" key="1">
    <citation type="submission" date="2014-09" db="EMBL/GenBank/DDBJ databases">
        <authorList>
            <person name="Magalhaes I.L.F."/>
            <person name="Oliveira U."/>
            <person name="Santos F.R."/>
            <person name="Vidigal T.H.D.A."/>
            <person name="Brescovit A.D."/>
            <person name="Santos A.J."/>
        </authorList>
    </citation>
    <scope>NUCLEOTIDE SEQUENCE</scope>
    <source>
        <tissue evidence="1">Shoot tissue taken approximately 20 cm above the soil surface</tissue>
    </source>
</reference>
<dbReference type="EMBL" id="GBRH01210686">
    <property type="protein sequence ID" value="JAD87209.1"/>
    <property type="molecule type" value="Transcribed_RNA"/>
</dbReference>
<organism evidence="1">
    <name type="scientific">Arundo donax</name>
    <name type="common">Giant reed</name>
    <name type="synonym">Donax arundinaceus</name>
    <dbReference type="NCBI Taxonomy" id="35708"/>
    <lineage>
        <taxon>Eukaryota</taxon>
        <taxon>Viridiplantae</taxon>
        <taxon>Streptophyta</taxon>
        <taxon>Embryophyta</taxon>
        <taxon>Tracheophyta</taxon>
        <taxon>Spermatophyta</taxon>
        <taxon>Magnoliopsida</taxon>
        <taxon>Liliopsida</taxon>
        <taxon>Poales</taxon>
        <taxon>Poaceae</taxon>
        <taxon>PACMAD clade</taxon>
        <taxon>Arundinoideae</taxon>
        <taxon>Arundineae</taxon>
        <taxon>Arundo</taxon>
    </lineage>
</organism>
<name>A0A0A9DF56_ARUDO</name>
<accession>A0A0A9DF56</accession>
<sequence length="121" mass="13612">MNKLLLMSPYLAVAKIRRFITVGSLSCVTPKTSLINLSISSQSSNIWRAFATFVYEVKSGASFESSKHLNTLAQRAKLFDSAVCCSNILYMCRSIWICSSRKCRRIRTASMRLPDLQSFST</sequence>
<evidence type="ECO:0000313" key="1">
    <source>
        <dbReference type="EMBL" id="JAD87209.1"/>
    </source>
</evidence>
<reference evidence="1" key="2">
    <citation type="journal article" date="2015" name="Data Brief">
        <title>Shoot transcriptome of the giant reed, Arundo donax.</title>
        <authorList>
            <person name="Barrero R.A."/>
            <person name="Guerrero F.D."/>
            <person name="Moolhuijzen P."/>
            <person name="Goolsby J.A."/>
            <person name="Tidwell J."/>
            <person name="Bellgard S.E."/>
            <person name="Bellgard M.I."/>
        </authorList>
    </citation>
    <scope>NUCLEOTIDE SEQUENCE</scope>
    <source>
        <tissue evidence="1">Shoot tissue taken approximately 20 cm above the soil surface</tissue>
    </source>
</reference>